<organism evidence="2 3">
    <name type="scientific">Tetraparma gracilis</name>
    <dbReference type="NCBI Taxonomy" id="2962635"/>
    <lineage>
        <taxon>Eukaryota</taxon>
        <taxon>Sar</taxon>
        <taxon>Stramenopiles</taxon>
        <taxon>Ochrophyta</taxon>
        <taxon>Bolidophyceae</taxon>
        <taxon>Parmales</taxon>
        <taxon>Triparmaceae</taxon>
        <taxon>Tetraparma</taxon>
    </lineage>
</organism>
<dbReference type="InterPro" id="IPR020936">
    <property type="entry name" value="TrhO"/>
</dbReference>
<dbReference type="Gene3D" id="3.30.70.100">
    <property type="match status" value="1"/>
</dbReference>
<feature type="non-terminal residue" evidence="2">
    <location>
        <position position="259"/>
    </location>
</feature>
<proteinExistence type="predicted"/>
<sequence length="259" mass="28310">MPAPAAKSLGSFFPSASVLKASPPSSSTCSLLLFYHYARPPLASEQLKSLKAFLEGQATRRNLGGRLRIAREGLNCTISGDADSLRAFSRDLAAWDDSTATATATSTPSTPPFAAAEFKYVDDLPLDRAFKDCKILPVNELVFYGVGEQEAPLDQGGVHLEPKEYHEKMKEKNTVIVDVRNAYEAEIGNFTGQGAGGAEYIDPKMRKSTDFKAWLDRPETQEKLEGKTVMMYCTGGVRCERASALLKNKIGDRIGDVYQ</sequence>
<dbReference type="PANTHER" id="PTHR43268">
    <property type="entry name" value="THIOSULFATE SULFURTRANSFERASE/RHODANESE-LIKE DOMAIN-CONTAINING PROTEIN 2"/>
    <property type="match status" value="1"/>
</dbReference>
<dbReference type="PANTHER" id="PTHR43268:SF7">
    <property type="entry name" value="RHODANESE DOMAIN-CONTAINING PROTEIN"/>
    <property type="match status" value="1"/>
</dbReference>
<feature type="domain" description="Rhodanese" evidence="1">
    <location>
        <begin position="170"/>
        <end position="249"/>
    </location>
</feature>
<comment type="caution">
    <text evidence="2">The sequence shown here is derived from an EMBL/GenBank/DDBJ whole genome shotgun (WGS) entry which is preliminary data.</text>
</comment>
<dbReference type="EMBL" id="BRYB01002736">
    <property type="protein sequence ID" value="GMI24705.1"/>
    <property type="molecule type" value="Genomic_DNA"/>
</dbReference>
<dbReference type="Proteomes" id="UP001165060">
    <property type="component" value="Unassembled WGS sequence"/>
</dbReference>
<evidence type="ECO:0000313" key="3">
    <source>
        <dbReference type="Proteomes" id="UP001165060"/>
    </source>
</evidence>
<keyword evidence="3" id="KW-1185">Reference proteome</keyword>
<reference evidence="2 3" key="1">
    <citation type="journal article" date="2023" name="Commun. Biol.">
        <title>Genome analysis of Parmales, the sister group of diatoms, reveals the evolutionary specialization of diatoms from phago-mixotrophs to photoautotrophs.</title>
        <authorList>
            <person name="Ban H."/>
            <person name="Sato S."/>
            <person name="Yoshikawa S."/>
            <person name="Yamada K."/>
            <person name="Nakamura Y."/>
            <person name="Ichinomiya M."/>
            <person name="Sato N."/>
            <person name="Blanc-Mathieu R."/>
            <person name="Endo H."/>
            <person name="Kuwata A."/>
            <person name="Ogata H."/>
        </authorList>
    </citation>
    <scope>NUCLEOTIDE SEQUENCE [LARGE SCALE GENOMIC DNA]</scope>
</reference>
<evidence type="ECO:0000259" key="1">
    <source>
        <dbReference type="PROSITE" id="PS50206"/>
    </source>
</evidence>
<dbReference type="SUPFAM" id="SSF52821">
    <property type="entry name" value="Rhodanese/Cell cycle control phosphatase"/>
    <property type="match status" value="1"/>
</dbReference>
<dbReference type="Pfam" id="PF17773">
    <property type="entry name" value="UPF0176_N"/>
    <property type="match status" value="1"/>
</dbReference>
<dbReference type="Pfam" id="PF00581">
    <property type="entry name" value="Rhodanese"/>
    <property type="match status" value="1"/>
</dbReference>
<dbReference type="PROSITE" id="PS50206">
    <property type="entry name" value="RHODANESE_3"/>
    <property type="match status" value="1"/>
</dbReference>
<dbReference type="InterPro" id="IPR036873">
    <property type="entry name" value="Rhodanese-like_dom_sf"/>
</dbReference>
<gene>
    <name evidence="2" type="ORF">TeGR_g1883</name>
</gene>
<dbReference type="Gene3D" id="3.40.250.10">
    <property type="entry name" value="Rhodanese-like domain"/>
    <property type="match status" value="1"/>
</dbReference>
<dbReference type="InterPro" id="IPR001763">
    <property type="entry name" value="Rhodanese-like_dom"/>
</dbReference>
<protein>
    <recommendedName>
        <fullName evidence="1">Rhodanese domain-containing protein</fullName>
    </recommendedName>
</protein>
<name>A0ABQ6ME99_9STRA</name>
<accession>A0ABQ6ME99</accession>
<dbReference type="InterPro" id="IPR040503">
    <property type="entry name" value="TRHO_N"/>
</dbReference>
<evidence type="ECO:0000313" key="2">
    <source>
        <dbReference type="EMBL" id="GMI24705.1"/>
    </source>
</evidence>